<keyword evidence="6" id="KW-1185">Reference proteome</keyword>
<protein>
    <submittedName>
        <fullName evidence="7">Cx9C motif-containing protein 4</fullName>
    </submittedName>
</protein>
<evidence type="ECO:0000313" key="7">
    <source>
        <dbReference type="RefSeq" id="XP_026290316.1"/>
    </source>
</evidence>
<dbReference type="OrthoDB" id="13601at2759"/>
<dbReference type="Pfam" id="PF08991">
    <property type="entry name" value="CMC4"/>
    <property type="match status" value="1"/>
</dbReference>
<comment type="similarity">
    <text evidence="2">Belongs to the CMC4 family.</text>
</comment>
<feature type="disulfide bond" evidence="5">
    <location>
        <begin position="19"/>
        <end position="30"/>
    </location>
</feature>
<dbReference type="RefSeq" id="XP_026290316.1">
    <property type="nucleotide sequence ID" value="XM_026434531.2"/>
</dbReference>
<name>A0A6J1THJ4_FRAOC</name>
<dbReference type="PANTHER" id="PTHR15590:SF0">
    <property type="entry name" value="CX9C MOTIF-CONTAINING PROTEIN 4"/>
    <property type="match status" value="1"/>
</dbReference>
<evidence type="ECO:0000256" key="3">
    <source>
        <dbReference type="ARBA" id="ARBA00023128"/>
    </source>
</evidence>
<feature type="disulfide bond" evidence="5">
    <location>
        <begin position="9"/>
        <end position="40"/>
    </location>
</feature>
<keyword evidence="3" id="KW-0496">Mitochondrion</keyword>
<evidence type="ECO:0000256" key="2">
    <source>
        <dbReference type="ARBA" id="ARBA00009858"/>
    </source>
</evidence>
<dbReference type="GO" id="GO:0005758">
    <property type="term" value="C:mitochondrial intermembrane space"/>
    <property type="evidence" value="ECO:0007669"/>
    <property type="project" value="TreeGrafter"/>
</dbReference>
<dbReference type="AlphaFoldDB" id="A0A6J1THJ4"/>
<accession>A0A6J1THJ4</accession>
<proteinExistence type="inferred from homology"/>
<gene>
    <name evidence="7" type="primary">LOC113214989</name>
</gene>
<dbReference type="PROSITE" id="PS51808">
    <property type="entry name" value="CHCH"/>
    <property type="match status" value="1"/>
</dbReference>
<dbReference type="PANTHER" id="PTHR15590">
    <property type="entry name" value="CX9C MOTIF-CONTAINING PROTEIN 4"/>
    <property type="match status" value="1"/>
</dbReference>
<dbReference type="SUPFAM" id="SSF47072">
    <property type="entry name" value="Cysteine alpha-hairpin motif"/>
    <property type="match status" value="1"/>
</dbReference>
<reference evidence="7" key="1">
    <citation type="submission" date="2025-08" db="UniProtKB">
        <authorList>
            <consortium name="RefSeq"/>
        </authorList>
    </citation>
    <scope>IDENTIFICATION</scope>
    <source>
        <tissue evidence="7">Whole organism</tissue>
    </source>
</reference>
<keyword evidence="4 5" id="KW-1015">Disulfide bond</keyword>
<evidence type="ECO:0000256" key="4">
    <source>
        <dbReference type="ARBA" id="ARBA00023157"/>
    </source>
</evidence>
<dbReference type="Gene3D" id="1.10.287.1130">
    <property type="entry name" value="CytochromE C oxidase copper chaperone"/>
    <property type="match status" value="1"/>
</dbReference>
<dbReference type="Proteomes" id="UP000504606">
    <property type="component" value="Unplaced"/>
</dbReference>
<feature type="disulfide bond" evidence="5">
    <location>
        <begin position="41"/>
        <end position="51"/>
    </location>
</feature>
<dbReference type="GeneID" id="113214989"/>
<evidence type="ECO:0000256" key="1">
    <source>
        <dbReference type="ARBA" id="ARBA00004173"/>
    </source>
</evidence>
<sequence>MSRKPKDPCKPLACAIQDCLKGHNFQESACEQVIENLRECCRKWKDKSLVCSGMLERPITTEESNVQSKGAPDIKIWKVTA</sequence>
<dbReference type="InterPro" id="IPR009069">
    <property type="entry name" value="Cys_alpha_HP_mot_SF"/>
</dbReference>
<organism evidence="6 7">
    <name type="scientific">Frankliniella occidentalis</name>
    <name type="common">Western flower thrips</name>
    <name type="synonym">Euthrips occidentalis</name>
    <dbReference type="NCBI Taxonomy" id="133901"/>
    <lineage>
        <taxon>Eukaryota</taxon>
        <taxon>Metazoa</taxon>
        <taxon>Ecdysozoa</taxon>
        <taxon>Arthropoda</taxon>
        <taxon>Hexapoda</taxon>
        <taxon>Insecta</taxon>
        <taxon>Pterygota</taxon>
        <taxon>Neoptera</taxon>
        <taxon>Paraneoptera</taxon>
        <taxon>Thysanoptera</taxon>
        <taxon>Terebrantia</taxon>
        <taxon>Thripoidea</taxon>
        <taxon>Thripidae</taxon>
        <taxon>Frankliniella</taxon>
    </lineage>
</organism>
<evidence type="ECO:0000313" key="6">
    <source>
        <dbReference type="Proteomes" id="UP000504606"/>
    </source>
</evidence>
<comment type="subcellular location">
    <subcellularLocation>
        <location evidence="1">Mitochondrion</location>
    </subcellularLocation>
</comment>
<dbReference type="KEGG" id="foc:113214989"/>
<dbReference type="InterPro" id="IPR027179">
    <property type="entry name" value="CMC4"/>
</dbReference>
<evidence type="ECO:0000256" key="5">
    <source>
        <dbReference type="PIRSR" id="PIRSR627179-50"/>
    </source>
</evidence>